<dbReference type="EMBL" id="AVOT02005152">
    <property type="protein sequence ID" value="MBW0478345.1"/>
    <property type="molecule type" value="Genomic_DNA"/>
</dbReference>
<feature type="compositionally biased region" description="Basic and acidic residues" evidence="1">
    <location>
        <begin position="28"/>
        <end position="50"/>
    </location>
</feature>
<keyword evidence="3" id="KW-1185">Reference proteome</keyword>
<evidence type="ECO:0000313" key="2">
    <source>
        <dbReference type="EMBL" id="MBW0478345.1"/>
    </source>
</evidence>
<sequence length="112" mass="13049">MKVFSPTKKSRKDFSQMQESTIQSGSRIFEDTSENRRQSEGQGDHSNLDYEPFIKLEKDFNSKCKTENSEDGEISEVGFYPDVNFKNTYGKNWTYKSIVSDVQKKLRTTLRT</sequence>
<gene>
    <name evidence="2" type="ORF">O181_018060</name>
</gene>
<organism evidence="2 3">
    <name type="scientific">Austropuccinia psidii MF-1</name>
    <dbReference type="NCBI Taxonomy" id="1389203"/>
    <lineage>
        <taxon>Eukaryota</taxon>
        <taxon>Fungi</taxon>
        <taxon>Dikarya</taxon>
        <taxon>Basidiomycota</taxon>
        <taxon>Pucciniomycotina</taxon>
        <taxon>Pucciniomycetes</taxon>
        <taxon>Pucciniales</taxon>
        <taxon>Sphaerophragmiaceae</taxon>
        <taxon>Austropuccinia</taxon>
    </lineage>
</organism>
<reference evidence="2" key="1">
    <citation type="submission" date="2021-03" db="EMBL/GenBank/DDBJ databases">
        <title>Draft genome sequence of rust myrtle Austropuccinia psidii MF-1, a brazilian biotype.</title>
        <authorList>
            <person name="Quecine M.C."/>
            <person name="Pachon D.M.R."/>
            <person name="Bonatelli M.L."/>
            <person name="Correr F.H."/>
            <person name="Franceschini L.M."/>
            <person name="Leite T.F."/>
            <person name="Margarido G.R.A."/>
            <person name="Almeida C.A."/>
            <person name="Ferrarezi J.A."/>
            <person name="Labate C.A."/>
        </authorList>
    </citation>
    <scope>NUCLEOTIDE SEQUENCE</scope>
    <source>
        <strain evidence="2">MF-1</strain>
    </source>
</reference>
<protein>
    <submittedName>
        <fullName evidence="2">Uncharacterized protein</fullName>
    </submittedName>
</protein>
<evidence type="ECO:0000256" key="1">
    <source>
        <dbReference type="SAM" id="MobiDB-lite"/>
    </source>
</evidence>
<accession>A0A9Q3GTN0</accession>
<comment type="caution">
    <text evidence="2">The sequence shown here is derived from an EMBL/GenBank/DDBJ whole genome shotgun (WGS) entry which is preliminary data.</text>
</comment>
<evidence type="ECO:0000313" key="3">
    <source>
        <dbReference type="Proteomes" id="UP000765509"/>
    </source>
</evidence>
<dbReference type="AlphaFoldDB" id="A0A9Q3GTN0"/>
<dbReference type="Proteomes" id="UP000765509">
    <property type="component" value="Unassembled WGS sequence"/>
</dbReference>
<feature type="compositionally biased region" description="Polar residues" evidence="1">
    <location>
        <begin position="15"/>
        <end position="26"/>
    </location>
</feature>
<feature type="region of interest" description="Disordered" evidence="1">
    <location>
        <begin position="1"/>
        <end position="50"/>
    </location>
</feature>
<name>A0A9Q3GTN0_9BASI</name>
<proteinExistence type="predicted"/>